<dbReference type="InterPro" id="IPR015633">
    <property type="entry name" value="E2F"/>
</dbReference>
<dbReference type="GO" id="GO:0000978">
    <property type="term" value="F:RNA polymerase II cis-regulatory region sequence-specific DNA binding"/>
    <property type="evidence" value="ECO:0000318"/>
    <property type="project" value="GO_Central"/>
</dbReference>
<keyword evidence="13" id="KW-1185">Reference proteome</keyword>
<evidence type="ECO:0000256" key="7">
    <source>
        <dbReference type="ARBA" id="ARBA00023242"/>
    </source>
</evidence>
<gene>
    <name evidence="12" type="primary">DEL1-1</name>
    <name evidence="12" type="ORF">SELMODRAFT_421405</name>
</gene>
<dbReference type="AlphaFoldDB" id="D8SF63"/>
<name>D8SF63_SELML</name>
<comment type="similarity">
    <text evidence="2 9">Belongs to the E2F/DP family.</text>
</comment>
<keyword evidence="7 9" id="KW-0539">Nucleus</keyword>
<proteinExistence type="inferred from homology"/>
<dbReference type="SMART" id="SM01372">
    <property type="entry name" value="E2F_TDP"/>
    <property type="match status" value="2"/>
</dbReference>
<dbReference type="Pfam" id="PF02319">
    <property type="entry name" value="WHD_E2F_TDP"/>
    <property type="match status" value="2"/>
</dbReference>
<evidence type="ECO:0000256" key="3">
    <source>
        <dbReference type="ARBA" id="ARBA00022491"/>
    </source>
</evidence>
<dbReference type="KEGG" id="smo:SELMODRAFT_421405"/>
<dbReference type="InterPro" id="IPR003316">
    <property type="entry name" value="E2F_WHTH_DNA-bd_dom"/>
</dbReference>
<protein>
    <submittedName>
        <fullName evidence="12">Uncharacterized protein DEL1-1</fullName>
    </submittedName>
</protein>
<dbReference type="GO" id="GO:0090575">
    <property type="term" value="C:RNA polymerase II transcription regulator complex"/>
    <property type="evidence" value="ECO:0000318"/>
    <property type="project" value="GO_Central"/>
</dbReference>
<dbReference type="InterPro" id="IPR036390">
    <property type="entry name" value="WH_DNA-bd_sf"/>
</dbReference>
<comment type="subcellular location">
    <subcellularLocation>
        <location evidence="1 9">Nucleus</location>
    </subcellularLocation>
</comment>
<dbReference type="InParanoid" id="D8SF63"/>
<keyword evidence="5 9" id="KW-0238">DNA-binding</keyword>
<evidence type="ECO:0000256" key="6">
    <source>
        <dbReference type="ARBA" id="ARBA00023163"/>
    </source>
</evidence>
<evidence type="ECO:0000256" key="8">
    <source>
        <dbReference type="ARBA" id="ARBA00023306"/>
    </source>
</evidence>
<dbReference type="HOGENOM" id="CLU_041969_1_0_1"/>
<evidence type="ECO:0000256" key="1">
    <source>
        <dbReference type="ARBA" id="ARBA00004123"/>
    </source>
</evidence>
<feature type="domain" description="E2F/DP family winged-helix DNA-binding" evidence="11">
    <location>
        <begin position="27"/>
        <end position="93"/>
    </location>
</feature>
<evidence type="ECO:0000256" key="9">
    <source>
        <dbReference type="RuleBase" id="RU003796"/>
    </source>
</evidence>
<evidence type="ECO:0000256" key="10">
    <source>
        <dbReference type="SAM" id="MobiDB-lite"/>
    </source>
</evidence>
<feature type="domain" description="E2F/DP family winged-helix DNA-binding" evidence="11">
    <location>
        <begin position="165"/>
        <end position="245"/>
    </location>
</feature>
<organism evidence="13">
    <name type="scientific">Selaginella moellendorffii</name>
    <name type="common">Spikemoss</name>
    <dbReference type="NCBI Taxonomy" id="88036"/>
    <lineage>
        <taxon>Eukaryota</taxon>
        <taxon>Viridiplantae</taxon>
        <taxon>Streptophyta</taxon>
        <taxon>Embryophyta</taxon>
        <taxon>Tracheophyta</taxon>
        <taxon>Lycopodiopsida</taxon>
        <taxon>Selaginellales</taxon>
        <taxon>Selaginellaceae</taxon>
        <taxon>Selaginella</taxon>
    </lineage>
</organism>
<dbReference type="InterPro" id="IPR036388">
    <property type="entry name" value="WH-like_DNA-bd_sf"/>
</dbReference>
<dbReference type="EMBL" id="GL377616">
    <property type="protein sequence ID" value="EFJ16989.1"/>
    <property type="molecule type" value="Genomic_DNA"/>
</dbReference>
<dbReference type="STRING" id="88036.D8SF63"/>
<keyword evidence="3" id="KW-0678">Repressor</keyword>
<evidence type="ECO:0000256" key="2">
    <source>
        <dbReference type="ARBA" id="ARBA00010940"/>
    </source>
</evidence>
<evidence type="ECO:0000313" key="13">
    <source>
        <dbReference type="Proteomes" id="UP000001514"/>
    </source>
</evidence>
<evidence type="ECO:0000256" key="4">
    <source>
        <dbReference type="ARBA" id="ARBA00023015"/>
    </source>
</evidence>
<dbReference type="GO" id="GO:0000981">
    <property type="term" value="F:DNA-binding transcription factor activity, RNA polymerase II-specific"/>
    <property type="evidence" value="ECO:0000318"/>
    <property type="project" value="GO_Central"/>
</dbReference>
<dbReference type="GO" id="GO:0006357">
    <property type="term" value="P:regulation of transcription by RNA polymerase II"/>
    <property type="evidence" value="ECO:0000318"/>
    <property type="project" value="GO_Central"/>
</dbReference>
<keyword evidence="6 9" id="KW-0804">Transcription</keyword>
<dbReference type="PANTHER" id="PTHR12081">
    <property type="entry name" value="TRANSCRIPTION FACTOR E2F"/>
    <property type="match status" value="1"/>
</dbReference>
<keyword evidence="4 9" id="KW-0805">Transcription regulation</keyword>
<dbReference type="SUPFAM" id="SSF46785">
    <property type="entry name" value="Winged helix' DNA-binding domain"/>
    <property type="match status" value="2"/>
</dbReference>
<accession>D8SF63</accession>
<dbReference type="FunFam" id="1.10.10.10:FF:000073">
    <property type="entry name" value="E2F transcription factor 8"/>
    <property type="match status" value="1"/>
</dbReference>
<sequence length="488" mass="53623">MSDSCLDVEGFPVGLDTEMQALPAYNRKEKSLGLLCENFLSLYGAEQGTECISLDEAAFRLGVERRRIYDIVNILESVEVLVRKAKNCYMWYGFTRLPQALKEMKQAALREYGLDGWGSDKHEEHPHDDSALGTQESINMPDSSTACPYTESYSFYKPKSKADCRREKSLGLLSQKFVQLFLISQTQVVSLDEAARVLFGGCTDPSKLKTKVRRLYDIANVLTSLQLIEKTHGTENRKPAFKWLGVRDNGKFKRVLFKKRQFRPCKPTDPFAANATKRQTLKRGAVPYEQHHTGSTSLACNTSGHADGVAFVDASSYAAASASAAPVTPAGFPYSMVHFGAAAAPCGWLHAWDGGGRDSCSIMRELGAGLGGGYGTNSTTTSNQQQLQQCPLHFGIAAAMQYQNETLNGVLAHYVECWRSMCFQGQQRGLDPTSCDSAFKKCSDLLQNLGLFSNIELGNGKLHSILVHSPREQPPDSKPSVLPSSDPA</sequence>
<evidence type="ECO:0000259" key="11">
    <source>
        <dbReference type="SMART" id="SM01372"/>
    </source>
</evidence>
<feature type="region of interest" description="Disordered" evidence="10">
    <location>
        <begin position="468"/>
        <end position="488"/>
    </location>
</feature>
<dbReference type="PANTHER" id="PTHR12081:SF7">
    <property type="entry name" value="TRANSCRIPTION FACTOR EFL-3"/>
    <property type="match status" value="1"/>
</dbReference>
<keyword evidence="8" id="KW-0131">Cell cycle</keyword>
<dbReference type="FunCoup" id="D8SF63">
    <property type="interactions" value="232"/>
</dbReference>
<evidence type="ECO:0000313" key="12">
    <source>
        <dbReference type="EMBL" id="EFJ16989.1"/>
    </source>
</evidence>
<reference evidence="12 13" key="1">
    <citation type="journal article" date="2011" name="Science">
        <title>The Selaginella genome identifies genetic changes associated with the evolution of vascular plants.</title>
        <authorList>
            <person name="Banks J.A."/>
            <person name="Nishiyama T."/>
            <person name="Hasebe M."/>
            <person name="Bowman J.L."/>
            <person name="Gribskov M."/>
            <person name="dePamphilis C."/>
            <person name="Albert V.A."/>
            <person name="Aono N."/>
            <person name="Aoyama T."/>
            <person name="Ambrose B.A."/>
            <person name="Ashton N.W."/>
            <person name="Axtell M.J."/>
            <person name="Barker E."/>
            <person name="Barker M.S."/>
            <person name="Bennetzen J.L."/>
            <person name="Bonawitz N.D."/>
            <person name="Chapple C."/>
            <person name="Cheng C."/>
            <person name="Correa L.G."/>
            <person name="Dacre M."/>
            <person name="DeBarry J."/>
            <person name="Dreyer I."/>
            <person name="Elias M."/>
            <person name="Engstrom E.M."/>
            <person name="Estelle M."/>
            <person name="Feng L."/>
            <person name="Finet C."/>
            <person name="Floyd S.K."/>
            <person name="Frommer W.B."/>
            <person name="Fujita T."/>
            <person name="Gramzow L."/>
            <person name="Gutensohn M."/>
            <person name="Harholt J."/>
            <person name="Hattori M."/>
            <person name="Heyl A."/>
            <person name="Hirai T."/>
            <person name="Hiwatashi Y."/>
            <person name="Ishikawa M."/>
            <person name="Iwata M."/>
            <person name="Karol K.G."/>
            <person name="Koehler B."/>
            <person name="Kolukisaoglu U."/>
            <person name="Kubo M."/>
            <person name="Kurata T."/>
            <person name="Lalonde S."/>
            <person name="Li K."/>
            <person name="Li Y."/>
            <person name="Litt A."/>
            <person name="Lyons E."/>
            <person name="Manning G."/>
            <person name="Maruyama T."/>
            <person name="Michael T.P."/>
            <person name="Mikami K."/>
            <person name="Miyazaki S."/>
            <person name="Morinaga S."/>
            <person name="Murata T."/>
            <person name="Mueller-Roeber B."/>
            <person name="Nelson D.R."/>
            <person name="Obara M."/>
            <person name="Oguri Y."/>
            <person name="Olmstead R.G."/>
            <person name="Onodera N."/>
            <person name="Petersen B.L."/>
            <person name="Pils B."/>
            <person name="Prigge M."/>
            <person name="Rensing S.A."/>
            <person name="Riano-Pachon D.M."/>
            <person name="Roberts A.W."/>
            <person name="Sato Y."/>
            <person name="Scheller H.V."/>
            <person name="Schulz B."/>
            <person name="Schulz C."/>
            <person name="Shakirov E.V."/>
            <person name="Shibagaki N."/>
            <person name="Shinohara N."/>
            <person name="Shippen D.E."/>
            <person name="Soerensen I."/>
            <person name="Sotooka R."/>
            <person name="Sugimoto N."/>
            <person name="Sugita M."/>
            <person name="Sumikawa N."/>
            <person name="Tanurdzic M."/>
            <person name="Theissen G."/>
            <person name="Ulvskov P."/>
            <person name="Wakazuki S."/>
            <person name="Weng J.K."/>
            <person name="Willats W.W."/>
            <person name="Wipf D."/>
            <person name="Wolf P.G."/>
            <person name="Yang L."/>
            <person name="Zimmer A.D."/>
            <person name="Zhu Q."/>
            <person name="Mitros T."/>
            <person name="Hellsten U."/>
            <person name="Loque D."/>
            <person name="Otillar R."/>
            <person name="Salamov A."/>
            <person name="Schmutz J."/>
            <person name="Shapiro H."/>
            <person name="Lindquist E."/>
            <person name="Lucas S."/>
            <person name="Rokhsar D."/>
            <person name="Grigoriev I.V."/>
        </authorList>
    </citation>
    <scope>NUCLEOTIDE SEQUENCE [LARGE SCALE GENOMIC DNA]</scope>
</reference>
<dbReference type="eggNOG" id="KOG2578">
    <property type="taxonomic scope" value="Eukaryota"/>
</dbReference>
<evidence type="ECO:0000256" key="5">
    <source>
        <dbReference type="ARBA" id="ARBA00023125"/>
    </source>
</evidence>
<dbReference type="Gene3D" id="1.10.10.10">
    <property type="entry name" value="Winged helix-like DNA-binding domain superfamily/Winged helix DNA-binding domain"/>
    <property type="match status" value="2"/>
</dbReference>
<dbReference type="FunFam" id="1.10.10.10:FF:000295">
    <property type="entry name" value="E2F transcription factor-like E2FE"/>
    <property type="match status" value="1"/>
</dbReference>
<dbReference type="Proteomes" id="UP000001514">
    <property type="component" value="Unassembled WGS sequence"/>
</dbReference>
<dbReference type="Gramene" id="EFJ16989">
    <property type="protein sequence ID" value="EFJ16989"/>
    <property type="gene ID" value="SELMODRAFT_421405"/>
</dbReference>